<organism evidence="1 2">
    <name type="scientific">Willisornis vidua</name>
    <name type="common">Xingu scale-backed antbird</name>
    <dbReference type="NCBI Taxonomy" id="1566151"/>
    <lineage>
        <taxon>Eukaryota</taxon>
        <taxon>Metazoa</taxon>
        <taxon>Chordata</taxon>
        <taxon>Craniata</taxon>
        <taxon>Vertebrata</taxon>
        <taxon>Euteleostomi</taxon>
        <taxon>Archelosauria</taxon>
        <taxon>Archosauria</taxon>
        <taxon>Dinosauria</taxon>
        <taxon>Saurischia</taxon>
        <taxon>Theropoda</taxon>
        <taxon>Coelurosauria</taxon>
        <taxon>Aves</taxon>
        <taxon>Neognathae</taxon>
        <taxon>Neoaves</taxon>
        <taxon>Telluraves</taxon>
        <taxon>Australaves</taxon>
        <taxon>Passeriformes</taxon>
        <taxon>Thamnophilidae</taxon>
        <taxon>Willisornis</taxon>
    </lineage>
</organism>
<evidence type="ECO:0000313" key="2">
    <source>
        <dbReference type="Proteomes" id="UP001145742"/>
    </source>
</evidence>
<proteinExistence type="predicted"/>
<dbReference type="EMBL" id="WHWB01034727">
    <property type="protein sequence ID" value="KAJ7405122.1"/>
    <property type="molecule type" value="Genomic_DNA"/>
</dbReference>
<gene>
    <name evidence="1" type="ORF">WISP_141802</name>
</gene>
<evidence type="ECO:0000313" key="1">
    <source>
        <dbReference type="EMBL" id="KAJ7405122.1"/>
    </source>
</evidence>
<dbReference type="Proteomes" id="UP001145742">
    <property type="component" value="Unassembled WGS sequence"/>
</dbReference>
<keyword evidence="2" id="KW-1185">Reference proteome</keyword>
<sequence>MVVVAKVQDPALGLVKYHPIGFVPSIQLVQVSLKSSLTLQQINTPPQLGVICKFANGGLNSLIQIINKDIKQNWAQYSSLENTTVDQAPTECSPIHQQSLGPAIQAVLIPAESTPVQEVGCQLFQEHVMGDSAKGFAEVQIDHIHSLPLIHQAGHPVIKGEQIGETGPATPKFMLAGCDPLSIL</sequence>
<name>A0ABQ9CR91_9PASS</name>
<comment type="caution">
    <text evidence="1">The sequence shown here is derived from an EMBL/GenBank/DDBJ whole genome shotgun (WGS) entry which is preliminary data.</text>
</comment>
<protein>
    <submittedName>
        <fullName evidence="1">Uncharacterized protein</fullName>
    </submittedName>
</protein>
<reference evidence="1" key="1">
    <citation type="submission" date="2019-10" db="EMBL/GenBank/DDBJ databases">
        <authorList>
            <person name="Soares A.E.R."/>
            <person name="Aleixo A."/>
            <person name="Schneider P."/>
            <person name="Miyaki C.Y."/>
            <person name="Schneider M.P."/>
            <person name="Mello C."/>
            <person name="Vasconcelos A.T.R."/>
        </authorList>
    </citation>
    <scope>NUCLEOTIDE SEQUENCE</scope>
    <source>
        <tissue evidence="1">Muscle</tissue>
    </source>
</reference>
<accession>A0ABQ9CR91</accession>